<dbReference type="InterPro" id="IPR050553">
    <property type="entry name" value="Thioredoxin_ResA/DsbE_sf"/>
</dbReference>
<accession>A0A2M9CSS7</accession>
<evidence type="ECO:0000313" key="7">
    <source>
        <dbReference type="Proteomes" id="UP000230000"/>
    </source>
</evidence>
<dbReference type="GO" id="GO:0016491">
    <property type="term" value="F:oxidoreductase activity"/>
    <property type="evidence" value="ECO:0007669"/>
    <property type="project" value="InterPro"/>
</dbReference>
<keyword evidence="4" id="KW-0676">Redox-active center</keyword>
<dbReference type="InterPro" id="IPR000866">
    <property type="entry name" value="AhpC/TSA"/>
</dbReference>
<evidence type="ECO:0000256" key="1">
    <source>
        <dbReference type="ARBA" id="ARBA00004196"/>
    </source>
</evidence>
<dbReference type="RefSeq" id="WP_100313581.1">
    <property type="nucleotide sequence ID" value="NZ_PGFG01000001.1"/>
</dbReference>
<proteinExistence type="predicted"/>
<evidence type="ECO:0000256" key="4">
    <source>
        <dbReference type="ARBA" id="ARBA00023284"/>
    </source>
</evidence>
<dbReference type="Pfam" id="PF17127">
    <property type="entry name" value="DUF5106"/>
    <property type="match status" value="1"/>
</dbReference>
<evidence type="ECO:0000313" key="6">
    <source>
        <dbReference type="EMBL" id="PJJ74901.1"/>
    </source>
</evidence>
<dbReference type="CDD" id="cd02966">
    <property type="entry name" value="TlpA_like_family"/>
    <property type="match status" value="1"/>
</dbReference>
<dbReference type="PANTHER" id="PTHR42852">
    <property type="entry name" value="THIOL:DISULFIDE INTERCHANGE PROTEIN DSBE"/>
    <property type="match status" value="1"/>
</dbReference>
<keyword evidence="3" id="KW-1015">Disulfide bond</keyword>
<dbReference type="PROSITE" id="PS51352">
    <property type="entry name" value="THIOREDOXIN_2"/>
    <property type="match status" value="1"/>
</dbReference>
<dbReference type="InterPro" id="IPR013766">
    <property type="entry name" value="Thioredoxin_domain"/>
</dbReference>
<evidence type="ECO:0000256" key="3">
    <source>
        <dbReference type="ARBA" id="ARBA00023157"/>
    </source>
</evidence>
<dbReference type="Gene3D" id="3.40.30.10">
    <property type="entry name" value="Glutaredoxin"/>
    <property type="match status" value="1"/>
</dbReference>
<keyword evidence="7" id="KW-1185">Reference proteome</keyword>
<evidence type="ECO:0000256" key="2">
    <source>
        <dbReference type="ARBA" id="ARBA00022748"/>
    </source>
</evidence>
<dbReference type="GO" id="GO:0016209">
    <property type="term" value="F:antioxidant activity"/>
    <property type="evidence" value="ECO:0007669"/>
    <property type="project" value="InterPro"/>
</dbReference>
<dbReference type="PANTHER" id="PTHR42852:SF6">
    <property type="entry name" value="THIOL:DISULFIDE INTERCHANGE PROTEIN DSBE"/>
    <property type="match status" value="1"/>
</dbReference>
<feature type="domain" description="Thioredoxin" evidence="5">
    <location>
        <begin position="324"/>
        <end position="470"/>
    </location>
</feature>
<dbReference type="OrthoDB" id="6399635at2"/>
<comment type="caution">
    <text evidence="6">The sequence shown here is derived from an EMBL/GenBank/DDBJ whole genome shotgun (WGS) entry which is preliminary data.</text>
</comment>
<dbReference type="Proteomes" id="UP000230000">
    <property type="component" value="Unassembled WGS sequence"/>
</dbReference>
<dbReference type="AlphaFoldDB" id="A0A2M9CSS7"/>
<dbReference type="InterPro" id="IPR036249">
    <property type="entry name" value="Thioredoxin-like_sf"/>
</dbReference>
<dbReference type="GO" id="GO:0017004">
    <property type="term" value="P:cytochrome complex assembly"/>
    <property type="evidence" value="ECO:0007669"/>
    <property type="project" value="UniProtKB-KW"/>
</dbReference>
<name>A0A2M9CSS7_9BACT</name>
<protein>
    <submittedName>
        <fullName evidence="6">Peroxiredoxin</fullName>
    </submittedName>
</protein>
<dbReference type="InterPro" id="IPR033395">
    <property type="entry name" value="DUF5106"/>
</dbReference>
<dbReference type="GO" id="GO:0030313">
    <property type="term" value="C:cell envelope"/>
    <property type="evidence" value="ECO:0007669"/>
    <property type="project" value="UniProtKB-SubCell"/>
</dbReference>
<keyword evidence="2" id="KW-0201">Cytochrome c-type biogenesis</keyword>
<organism evidence="6 7">
    <name type="scientific">Thermoflavifilum aggregans</name>
    <dbReference type="NCBI Taxonomy" id="454188"/>
    <lineage>
        <taxon>Bacteria</taxon>
        <taxon>Pseudomonadati</taxon>
        <taxon>Bacteroidota</taxon>
        <taxon>Chitinophagia</taxon>
        <taxon>Chitinophagales</taxon>
        <taxon>Chitinophagaceae</taxon>
        <taxon>Thermoflavifilum</taxon>
    </lineage>
</organism>
<reference evidence="6 7" key="1">
    <citation type="submission" date="2017-11" db="EMBL/GenBank/DDBJ databases">
        <title>Genomic Encyclopedia of Archaeal and Bacterial Type Strains, Phase II (KMG-II): From Individual Species to Whole Genera.</title>
        <authorList>
            <person name="Goeker M."/>
        </authorList>
    </citation>
    <scope>NUCLEOTIDE SEQUENCE [LARGE SCALE GENOMIC DNA]</scope>
    <source>
        <strain evidence="6 7">DSM 27268</strain>
    </source>
</reference>
<dbReference type="SUPFAM" id="SSF52833">
    <property type="entry name" value="Thioredoxin-like"/>
    <property type="match status" value="1"/>
</dbReference>
<comment type="subcellular location">
    <subcellularLocation>
        <location evidence="1">Cell envelope</location>
    </subcellularLocation>
</comment>
<gene>
    <name evidence="6" type="ORF">BXY57_0466</name>
</gene>
<evidence type="ECO:0000259" key="5">
    <source>
        <dbReference type="PROSITE" id="PS51352"/>
    </source>
</evidence>
<dbReference type="EMBL" id="PGFG01000001">
    <property type="protein sequence ID" value="PJJ74901.1"/>
    <property type="molecule type" value="Genomic_DNA"/>
</dbReference>
<sequence>MKHMLRHLLLCLLCTGLIADVFAQPHRIRIHIRNLKDTILYLGNYYGSKTYITDSTRIDHQGVAVFAGADLLPPGIYFVLMPDRQHFFEMLMPPHNQQFEITADTAHLDQIVFTHSPDNEAFAAYNQFLSNIHKQLEAKRKTTHDSLQLQQLQEDALKKIKDYRLQWIHDHPESMLATLFRGMMDPEPSPEEQRQGEKMDSLFAYHYLRVHYWDQLSLTDSMWLRTPILEGRLNRYFSQFIPPQPDSINAAADALLEKARPNFPMYKFILWWLTYTFENSPYMGMDAVFVHLVEKYYMPPERTDWLSESIRQKLIQRAYQLSPNLIGETAPNLLLRDTLQRIYQLDTIRAPYLLLVFWDPTCGHCIRQVPRIDSAWRADWQQMGVKMIGILADGTPQQWKDFMHQHHLTGWLHLYDPDNSSHFRQLYDVYETPVTYLLDEHKRIIAKKLDVEGLSAFLHHLRETASASTP</sequence>
<dbReference type="Pfam" id="PF00578">
    <property type="entry name" value="AhpC-TSA"/>
    <property type="match status" value="1"/>
</dbReference>